<dbReference type="PROSITE" id="PS00061">
    <property type="entry name" value="ADH_SHORT"/>
    <property type="match status" value="1"/>
</dbReference>
<dbReference type="PROSITE" id="PS01162">
    <property type="entry name" value="QOR_ZETA_CRYSTAL"/>
    <property type="match status" value="1"/>
</dbReference>
<dbReference type="InterPro" id="IPR011032">
    <property type="entry name" value="GroES-like_sf"/>
</dbReference>
<dbReference type="InterPro" id="IPR002364">
    <property type="entry name" value="Quin_OxRdtase/zeta-crystal_CS"/>
</dbReference>
<dbReference type="InterPro" id="IPR051397">
    <property type="entry name" value="Zn-ADH-like_protein"/>
</dbReference>
<keyword evidence="4" id="KW-1185">Reference proteome</keyword>
<dbReference type="InterPro" id="IPR002347">
    <property type="entry name" value="SDR_fam"/>
</dbReference>
<feature type="domain" description="Enoyl reductase (ER)" evidence="2">
    <location>
        <begin position="298"/>
        <end position="619"/>
    </location>
</feature>
<dbReference type="Gene3D" id="3.40.50.720">
    <property type="entry name" value="NAD(P)-binding Rossmann-like Domain"/>
    <property type="match status" value="2"/>
</dbReference>
<feature type="domain" description="Ketoreductase" evidence="1">
    <location>
        <begin position="6"/>
        <end position="186"/>
    </location>
</feature>
<dbReference type="EMBL" id="JALJOT010000004">
    <property type="protein sequence ID" value="KAK9915555.1"/>
    <property type="molecule type" value="Genomic_DNA"/>
</dbReference>
<dbReference type="SMART" id="SM00829">
    <property type="entry name" value="PKS_ER"/>
    <property type="match status" value="1"/>
</dbReference>
<dbReference type="InterPro" id="IPR020843">
    <property type="entry name" value="ER"/>
</dbReference>
<dbReference type="SMART" id="SM00822">
    <property type="entry name" value="PKS_KR"/>
    <property type="match status" value="1"/>
</dbReference>
<proteinExistence type="predicted"/>
<evidence type="ECO:0000313" key="3">
    <source>
        <dbReference type="EMBL" id="KAK9915555.1"/>
    </source>
</evidence>
<dbReference type="InterPro" id="IPR036291">
    <property type="entry name" value="NAD(P)-bd_dom_sf"/>
</dbReference>
<dbReference type="Pfam" id="PF00106">
    <property type="entry name" value="adh_short"/>
    <property type="match status" value="1"/>
</dbReference>
<dbReference type="Gene3D" id="3.90.180.10">
    <property type="entry name" value="Medium-chain alcohol dehydrogenases, catalytic domain"/>
    <property type="match status" value="1"/>
</dbReference>
<accession>A0ABR2YV09</accession>
<evidence type="ECO:0000259" key="1">
    <source>
        <dbReference type="SMART" id="SM00822"/>
    </source>
</evidence>
<dbReference type="PANTHER" id="PTHR43677">
    <property type="entry name" value="SHORT-CHAIN DEHYDROGENASE/REDUCTASE"/>
    <property type="match status" value="1"/>
</dbReference>
<evidence type="ECO:0000259" key="2">
    <source>
        <dbReference type="SMART" id="SM00829"/>
    </source>
</evidence>
<dbReference type="Pfam" id="PF08240">
    <property type="entry name" value="ADH_N"/>
    <property type="match status" value="1"/>
</dbReference>
<sequence length="636" mass="66856">MEWSGKTALVTGGGSGIGRHLSLALARKKCNVTVVDISAGAASSTVEEIRQSGGEAEAAQCDVRDDSAQQAVFEAHHRRFGRLDIAILNAGIFEKGDFVESEGASWQATLDVNLRAALVGTRLAAQAMIGQRTKGAILLMASAGGLFPMPISPVYAASKAGLVHFTRSIAPKLAGQGVRLCAVCPQPVDTPMVASMKGLGLPLPETGEQLLTPGRVVEASMMLLEDDNAVGRILMVHVNGKFYEWKAPKGNLEQIRGSSLSGSMSPASSSGQQEGLAAWATAAIPTHRTKIQVHTLSTDFRAATRIASEQLRPQPPPGHVLVRRAYAGVNASDLNYTAGRYFGSAAAAQKRLPFDSGFESVGIVAALGAGVSGLRVGDPVAEMAYGAFSEWGVVPAKHALPVPVLAPEVIALLTSGLTASIGLEQAGQMRGGETVLVTAAAGGTGQFVVQLAKAAGNAVVATCGSDDKAELLRRLGADRVVNYRKENLKDVLRWEYPKGIDLIWESVGGEMFTTCSRALAQGGRLVVIGMMSQYSDGWAPSKVAPGLPELLLWRSATVSGFFLLHYAALYRKHLQKLVAAWRSGKLHVALDSGKFRGLKEIPAAQDRLQSGQSMGKVIVQLSVDLPPSVSGTAAKL</sequence>
<dbReference type="PRINTS" id="PR00080">
    <property type="entry name" value="SDRFAMILY"/>
</dbReference>
<gene>
    <name evidence="3" type="ORF">WJX75_000665</name>
</gene>
<evidence type="ECO:0000313" key="4">
    <source>
        <dbReference type="Proteomes" id="UP001491310"/>
    </source>
</evidence>
<dbReference type="CDD" id="cd05233">
    <property type="entry name" value="SDR_c"/>
    <property type="match status" value="1"/>
</dbReference>
<dbReference type="SUPFAM" id="SSF50129">
    <property type="entry name" value="GroES-like"/>
    <property type="match status" value="1"/>
</dbReference>
<reference evidence="3 4" key="1">
    <citation type="journal article" date="2024" name="Nat. Commun.">
        <title>Phylogenomics reveals the evolutionary origins of lichenization in chlorophyte algae.</title>
        <authorList>
            <person name="Puginier C."/>
            <person name="Libourel C."/>
            <person name="Otte J."/>
            <person name="Skaloud P."/>
            <person name="Haon M."/>
            <person name="Grisel S."/>
            <person name="Petersen M."/>
            <person name="Berrin J.G."/>
            <person name="Delaux P.M."/>
            <person name="Dal Grande F."/>
            <person name="Keller J."/>
        </authorList>
    </citation>
    <scope>NUCLEOTIDE SEQUENCE [LARGE SCALE GENOMIC DNA]</scope>
    <source>
        <strain evidence="3 4">SAG 216-7</strain>
    </source>
</reference>
<dbReference type="Proteomes" id="UP001491310">
    <property type="component" value="Unassembled WGS sequence"/>
</dbReference>
<name>A0ABR2YV09_9CHLO</name>
<evidence type="ECO:0008006" key="5">
    <source>
        <dbReference type="Google" id="ProtNLM"/>
    </source>
</evidence>
<dbReference type="InterPro" id="IPR013154">
    <property type="entry name" value="ADH-like_N"/>
</dbReference>
<dbReference type="InterPro" id="IPR020904">
    <property type="entry name" value="Sc_DH/Rdtase_CS"/>
</dbReference>
<organism evidence="3 4">
    <name type="scientific">Coccomyxa subellipsoidea</name>
    <dbReference type="NCBI Taxonomy" id="248742"/>
    <lineage>
        <taxon>Eukaryota</taxon>
        <taxon>Viridiplantae</taxon>
        <taxon>Chlorophyta</taxon>
        <taxon>core chlorophytes</taxon>
        <taxon>Trebouxiophyceae</taxon>
        <taxon>Trebouxiophyceae incertae sedis</taxon>
        <taxon>Coccomyxaceae</taxon>
        <taxon>Coccomyxa</taxon>
    </lineage>
</organism>
<dbReference type="InterPro" id="IPR013149">
    <property type="entry name" value="ADH-like_C"/>
</dbReference>
<protein>
    <recommendedName>
        <fullName evidence="5">NAD(P)-binding protein</fullName>
    </recommendedName>
</protein>
<dbReference type="PRINTS" id="PR00081">
    <property type="entry name" value="GDHRDH"/>
</dbReference>
<dbReference type="InterPro" id="IPR057326">
    <property type="entry name" value="KR_dom"/>
</dbReference>
<dbReference type="Pfam" id="PF00107">
    <property type="entry name" value="ADH_zinc_N"/>
    <property type="match status" value="1"/>
</dbReference>
<dbReference type="SUPFAM" id="SSF51735">
    <property type="entry name" value="NAD(P)-binding Rossmann-fold domains"/>
    <property type="match status" value="2"/>
</dbReference>
<dbReference type="PANTHER" id="PTHR43677:SF3">
    <property type="entry name" value="PROSTAGLANDIN REDUCTASE 3"/>
    <property type="match status" value="1"/>
</dbReference>
<comment type="caution">
    <text evidence="3">The sequence shown here is derived from an EMBL/GenBank/DDBJ whole genome shotgun (WGS) entry which is preliminary data.</text>
</comment>